<comment type="caution">
    <text evidence="1">The sequence shown here is derived from an EMBL/GenBank/DDBJ whole genome shotgun (WGS) entry which is preliminary data.</text>
</comment>
<protein>
    <recommendedName>
        <fullName evidence="3">Lipocalin-like domain-containing protein</fullName>
    </recommendedName>
</protein>
<reference evidence="2" key="1">
    <citation type="journal article" date="2019" name="Int. J. Syst. Evol. Microbiol.">
        <title>The Global Catalogue of Microorganisms (GCM) 10K type strain sequencing project: providing services to taxonomists for standard genome sequencing and annotation.</title>
        <authorList>
            <consortium name="The Broad Institute Genomics Platform"/>
            <consortium name="The Broad Institute Genome Sequencing Center for Infectious Disease"/>
            <person name="Wu L."/>
            <person name="Ma J."/>
        </authorList>
    </citation>
    <scope>NUCLEOTIDE SEQUENCE [LARGE SCALE GENOMIC DNA]</scope>
    <source>
        <strain evidence="2">KCTC 52490</strain>
    </source>
</reference>
<dbReference type="RefSeq" id="WP_381509031.1">
    <property type="nucleotide sequence ID" value="NZ_JBHUOM010000050.1"/>
</dbReference>
<accession>A0ABW6AS22</accession>
<evidence type="ECO:0008006" key="3">
    <source>
        <dbReference type="Google" id="ProtNLM"/>
    </source>
</evidence>
<sequence length="138" mass="14799">MIQRDMKNGIVAIFFLLTVASCLPKKKTDVEPDLAGTYQVSQLISGSTKINLPDGNGTSATAVVSHPSDSRIEVIVNLTKNGSTSANDFGTLTTRKANGRDYDVLDPTTSARIGSINGTDFTLDYTVNGQRFALISRK</sequence>
<evidence type="ECO:0000313" key="2">
    <source>
        <dbReference type="Proteomes" id="UP001597512"/>
    </source>
</evidence>
<gene>
    <name evidence="1" type="ORF">ACFS25_31135</name>
</gene>
<name>A0ABW6AS22_9BACT</name>
<dbReference type="PROSITE" id="PS51257">
    <property type="entry name" value="PROKAR_LIPOPROTEIN"/>
    <property type="match status" value="1"/>
</dbReference>
<keyword evidence="2" id="KW-1185">Reference proteome</keyword>
<evidence type="ECO:0000313" key="1">
    <source>
        <dbReference type="EMBL" id="MFD2938259.1"/>
    </source>
</evidence>
<organism evidence="1 2">
    <name type="scientific">Spirosoma flavum</name>
    <dbReference type="NCBI Taxonomy" id="2048557"/>
    <lineage>
        <taxon>Bacteria</taxon>
        <taxon>Pseudomonadati</taxon>
        <taxon>Bacteroidota</taxon>
        <taxon>Cytophagia</taxon>
        <taxon>Cytophagales</taxon>
        <taxon>Cytophagaceae</taxon>
        <taxon>Spirosoma</taxon>
    </lineage>
</organism>
<proteinExistence type="predicted"/>
<dbReference type="Proteomes" id="UP001597512">
    <property type="component" value="Unassembled WGS sequence"/>
</dbReference>
<dbReference type="EMBL" id="JBHUOM010000050">
    <property type="protein sequence ID" value="MFD2938259.1"/>
    <property type="molecule type" value="Genomic_DNA"/>
</dbReference>